<keyword evidence="4 7" id="KW-0521">NADP</keyword>
<comment type="pathway">
    <text evidence="1 7">Amino-acid biosynthesis; L-arginine biosynthesis; N(2)-acetyl-L-ornithine from L-glutamate: step 3/4.</text>
</comment>
<dbReference type="PANTHER" id="PTHR32338:SF10">
    <property type="entry name" value="N-ACETYL-GAMMA-GLUTAMYL-PHOSPHATE REDUCTASE, CHLOROPLASTIC-RELATED"/>
    <property type="match status" value="1"/>
</dbReference>
<evidence type="ECO:0000256" key="1">
    <source>
        <dbReference type="ARBA" id="ARBA00004862"/>
    </source>
</evidence>
<dbReference type="Gene3D" id="3.40.50.720">
    <property type="entry name" value="NAD(P)-binding Rossmann-like Domain"/>
    <property type="match status" value="1"/>
</dbReference>
<evidence type="ECO:0000256" key="4">
    <source>
        <dbReference type="ARBA" id="ARBA00022857"/>
    </source>
</evidence>
<dbReference type="PANTHER" id="PTHR32338">
    <property type="entry name" value="N-ACETYL-GAMMA-GLUTAMYL-PHOSPHATE REDUCTASE, CHLOROPLASTIC-RELATED-RELATED"/>
    <property type="match status" value="1"/>
</dbReference>
<dbReference type="Gene3D" id="3.30.360.10">
    <property type="entry name" value="Dihydrodipicolinate Reductase, domain 2"/>
    <property type="match status" value="1"/>
</dbReference>
<evidence type="ECO:0000313" key="10">
    <source>
        <dbReference type="EMBL" id="ARJ57408.1"/>
    </source>
</evidence>
<dbReference type="InterPro" id="IPR050085">
    <property type="entry name" value="AGPR"/>
</dbReference>
<comment type="similarity">
    <text evidence="7">Belongs to the NAGSA dehydrogenase family. Type 1 subfamily.</text>
</comment>
<comment type="catalytic activity">
    <reaction evidence="6 7">
        <text>N-acetyl-L-glutamate 5-semialdehyde + phosphate + NADP(+) = N-acetyl-L-glutamyl 5-phosphate + NADPH + H(+)</text>
        <dbReference type="Rhea" id="RHEA:21588"/>
        <dbReference type="ChEBI" id="CHEBI:15378"/>
        <dbReference type="ChEBI" id="CHEBI:29123"/>
        <dbReference type="ChEBI" id="CHEBI:43474"/>
        <dbReference type="ChEBI" id="CHEBI:57783"/>
        <dbReference type="ChEBI" id="CHEBI:57936"/>
        <dbReference type="ChEBI" id="CHEBI:58349"/>
        <dbReference type="EC" id="1.2.1.38"/>
    </reaction>
</comment>
<reference evidence="10 11" key="1">
    <citation type="submission" date="2017-04" db="EMBL/GenBank/DDBJ databases">
        <title>Complete genome sequence of the Campylobacter cuniculorum type strain LMG24588.</title>
        <authorList>
            <person name="Miller W.G."/>
            <person name="Yee E."/>
            <person name="Revez J."/>
            <person name="Bono J.L."/>
            <person name="Rossi M."/>
        </authorList>
    </citation>
    <scope>NUCLEOTIDE SEQUENCE [LARGE SCALE GENOMIC DNA]</scope>
    <source>
        <strain evidence="10 11">LMG 24588</strain>
    </source>
</reference>
<dbReference type="NCBIfam" id="TIGR01850">
    <property type="entry name" value="argC"/>
    <property type="match status" value="1"/>
</dbReference>
<dbReference type="CDD" id="cd23934">
    <property type="entry name" value="AGPR_1_C"/>
    <property type="match status" value="1"/>
</dbReference>
<dbReference type="InterPro" id="IPR000534">
    <property type="entry name" value="Semialdehyde_DH_NAD-bd"/>
</dbReference>
<keyword evidence="5 7" id="KW-0560">Oxidoreductase</keyword>
<dbReference type="eggNOG" id="COG0002">
    <property type="taxonomic scope" value="Bacteria"/>
</dbReference>
<dbReference type="GO" id="GO:0070401">
    <property type="term" value="F:NADP+ binding"/>
    <property type="evidence" value="ECO:0007669"/>
    <property type="project" value="InterPro"/>
</dbReference>
<comment type="subcellular location">
    <subcellularLocation>
        <location evidence="7">Cytoplasm</location>
    </subcellularLocation>
</comment>
<dbReference type="InterPro" id="IPR023013">
    <property type="entry name" value="AGPR_AS"/>
</dbReference>
<evidence type="ECO:0000313" key="11">
    <source>
        <dbReference type="Proteomes" id="UP000192902"/>
    </source>
</evidence>
<protein>
    <recommendedName>
        <fullName evidence="7">N-acetyl-gamma-glutamyl-phosphate reductase</fullName>
        <shortName evidence="7">AGPR</shortName>
        <ecNumber evidence="7">1.2.1.38</ecNumber>
    </recommendedName>
    <alternativeName>
        <fullName evidence="7">N-acetyl-glutamate semialdehyde dehydrogenase</fullName>
        <shortName evidence="7">NAGSA dehydrogenase</shortName>
    </alternativeName>
</protein>
<dbReference type="HAMAP" id="MF_00150">
    <property type="entry name" value="ArgC_type1"/>
    <property type="match status" value="1"/>
</dbReference>
<dbReference type="InterPro" id="IPR058924">
    <property type="entry name" value="AGPR_dimerisation_dom"/>
</dbReference>
<comment type="function">
    <text evidence="7">Catalyzes the NADPH-dependent reduction of N-acetyl-5-glutamyl phosphate to yield N-acetyl-L-glutamate 5-semialdehyde.</text>
</comment>
<dbReference type="PROSITE" id="PS01224">
    <property type="entry name" value="ARGC"/>
    <property type="match status" value="1"/>
</dbReference>
<name>A0A1W6BZ90_9BACT</name>
<dbReference type="SMART" id="SM00859">
    <property type="entry name" value="Semialdhyde_dh"/>
    <property type="match status" value="1"/>
</dbReference>
<dbReference type="GO" id="GO:0005737">
    <property type="term" value="C:cytoplasm"/>
    <property type="evidence" value="ECO:0007669"/>
    <property type="project" value="UniProtKB-SubCell"/>
</dbReference>
<dbReference type="SUPFAM" id="SSF51735">
    <property type="entry name" value="NAD(P)-binding Rossmann-fold domains"/>
    <property type="match status" value="1"/>
</dbReference>
<dbReference type="KEGG" id="ccun:CCUN_1844"/>
<sequence>MKLKIGILGASGYVGSELVRLLLLHSKVEIVYLGSKNHRGEKYNKLYPNFNFDLLFEDENLDNLDKKIDVLFTATPHEFTAKILNENLLSKMKIIDLSADFRLKNPQDYEKWYHFSHSNLQLLDSAVYGLCELYEEKIKKANFIANPGCYTTCSILSLYPLIKEDIIDLDFIIIDAKSGVSGAGRGVKIENLFCEVNENFKAYGICTHRHTPEIEEQLSLAAGRKITLQFTPHLVPMQRGILTSSYVKPKINLSDEELRKIYEKYYKNKKFIRLLAPQLFPQTRWVKNTNFVDINFSIDKRTGFIVIISALDNLIKGAAGQAIQNMNLMFGFDEDEGLKFLANI</sequence>
<dbReference type="OrthoDB" id="9801289at2"/>
<dbReference type="GO" id="GO:0003942">
    <property type="term" value="F:N-acetyl-gamma-glutamyl-phosphate reductase activity"/>
    <property type="evidence" value="ECO:0007669"/>
    <property type="project" value="UniProtKB-UniRule"/>
</dbReference>
<dbReference type="InterPro" id="IPR000706">
    <property type="entry name" value="AGPR_type-1"/>
</dbReference>
<evidence type="ECO:0000256" key="6">
    <source>
        <dbReference type="ARBA" id="ARBA00050557"/>
    </source>
</evidence>
<dbReference type="EC" id="1.2.1.38" evidence="7"/>
<evidence type="ECO:0000256" key="8">
    <source>
        <dbReference type="PROSITE-ProRule" id="PRU10010"/>
    </source>
</evidence>
<dbReference type="STRING" id="1121267.CCUN_1844"/>
<feature type="domain" description="Semialdehyde dehydrogenase NAD-binding" evidence="9">
    <location>
        <begin position="4"/>
        <end position="141"/>
    </location>
</feature>
<proteinExistence type="inferred from homology"/>
<keyword evidence="3 7" id="KW-0028">Amino-acid biosynthesis</keyword>
<feature type="active site" evidence="7 8">
    <location>
        <position position="149"/>
    </location>
</feature>
<dbReference type="Proteomes" id="UP000192902">
    <property type="component" value="Chromosome"/>
</dbReference>
<dbReference type="GO" id="GO:0051287">
    <property type="term" value="F:NAD binding"/>
    <property type="evidence" value="ECO:0007669"/>
    <property type="project" value="InterPro"/>
</dbReference>
<evidence type="ECO:0000256" key="3">
    <source>
        <dbReference type="ARBA" id="ARBA00022605"/>
    </source>
</evidence>
<dbReference type="InterPro" id="IPR036291">
    <property type="entry name" value="NAD(P)-bd_dom_sf"/>
</dbReference>
<dbReference type="EMBL" id="CP020867">
    <property type="protein sequence ID" value="ARJ57408.1"/>
    <property type="molecule type" value="Genomic_DNA"/>
</dbReference>
<dbReference type="SUPFAM" id="SSF55347">
    <property type="entry name" value="Glyceraldehyde-3-phosphate dehydrogenase-like, C-terminal domain"/>
    <property type="match status" value="1"/>
</dbReference>
<dbReference type="Pfam" id="PF22698">
    <property type="entry name" value="Semialdhyde_dhC_1"/>
    <property type="match status" value="1"/>
</dbReference>
<gene>
    <name evidence="7 10" type="primary">argC</name>
    <name evidence="10" type="ORF">CCUN_1844</name>
</gene>
<keyword evidence="2 7" id="KW-0055">Arginine biosynthesis</keyword>
<evidence type="ECO:0000259" key="9">
    <source>
        <dbReference type="SMART" id="SM00859"/>
    </source>
</evidence>
<dbReference type="AlphaFoldDB" id="A0A1W6BZ90"/>
<dbReference type="GO" id="GO:0006526">
    <property type="term" value="P:L-arginine biosynthetic process"/>
    <property type="evidence" value="ECO:0007669"/>
    <property type="project" value="UniProtKB-UniRule"/>
</dbReference>
<evidence type="ECO:0000256" key="5">
    <source>
        <dbReference type="ARBA" id="ARBA00023002"/>
    </source>
</evidence>
<dbReference type="Pfam" id="PF01118">
    <property type="entry name" value="Semialdhyde_dh"/>
    <property type="match status" value="1"/>
</dbReference>
<dbReference type="FunFam" id="3.30.360.10:FF:000014">
    <property type="entry name" value="N-acetyl-gamma-glutamyl-phosphate reductase"/>
    <property type="match status" value="1"/>
</dbReference>
<keyword evidence="7" id="KW-0963">Cytoplasm</keyword>
<dbReference type="CDD" id="cd17895">
    <property type="entry name" value="AGPR_1_N"/>
    <property type="match status" value="1"/>
</dbReference>
<evidence type="ECO:0000256" key="2">
    <source>
        <dbReference type="ARBA" id="ARBA00022571"/>
    </source>
</evidence>
<dbReference type="UniPathway" id="UPA00068">
    <property type="reaction ID" value="UER00108"/>
</dbReference>
<evidence type="ECO:0000256" key="7">
    <source>
        <dbReference type="HAMAP-Rule" id="MF_00150"/>
    </source>
</evidence>
<dbReference type="RefSeq" id="WP_027305825.1">
    <property type="nucleotide sequence ID" value="NZ_CP020867.1"/>
</dbReference>
<organism evidence="10 11">
    <name type="scientific">Campylobacter cuniculorum DSM 23162 = LMG 24588</name>
    <dbReference type="NCBI Taxonomy" id="1121267"/>
    <lineage>
        <taxon>Bacteria</taxon>
        <taxon>Pseudomonadati</taxon>
        <taxon>Campylobacterota</taxon>
        <taxon>Epsilonproteobacteria</taxon>
        <taxon>Campylobacterales</taxon>
        <taxon>Campylobacteraceae</taxon>
        <taxon>Campylobacter</taxon>
    </lineage>
</organism>
<accession>A0A1W6BZ90</accession>